<feature type="region of interest" description="Disordered" evidence="6">
    <location>
        <begin position="171"/>
        <end position="211"/>
    </location>
</feature>
<dbReference type="InterPro" id="IPR011598">
    <property type="entry name" value="bHLH_dom"/>
</dbReference>
<keyword evidence="9" id="KW-1185">Reference proteome</keyword>
<dbReference type="EMBL" id="RHFK02000002">
    <property type="protein sequence ID" value="TWW79995.1"/>
    <property type="molecule type" value="Genomic_DNA"/>
</dbReference>
<sequence>MKPFEDSKGSSSRKRPLKHHVERRRRERINRSLDNLKSLLLLPQEATQRRVEKAEILEHTVLFLQKTRDKNRSEAGGGSQKDSFQEGFSDCMERAVRFLGPMGKGLCLRAVLDPSTSARSSSSDFGSANWKNRSEVHPSSSSQLLRRSCKSLLHLWLHKPGSVPGPVAFRCVQNPGQSQRPLPSQQMRNGANKQNHLQSHPASRSLWRPWP</sequence>
<organism evidence="8 9">
    <name type="scientific">Takifugu flavidus</name>
    <name type="common">sansaifugu</name>
    <dbReference type="NCBI Taxonomy" id="433684"/>
    <lineage>
        <taxon>Eukaryota</taxon>
        <taxon>Metazoa</taxon>
        <taxon>Chordata</taxon>
        <taxon>Craniata</taxon>
        <taxon>Vertebrata</taxon>
        <taxon>Euteleostomi</taxon>
        <taxon>Actinopterygii</taxon>
        <taxon>Neopterygii</taxon>
        <taxon>Teleostei</taxon>
        <taxon>Neoteleostei</taxon>
        <taxon>Acanthomorphata</taxon>
        <taxon>Eupercaria</taxon>
        <taxon>Tetraodontiformes</taxon>
        <taxon>Tetradontoidea</taxon>
        <taxon>Tetraodontidae</taxon>
        <taxon>Takifugu</taxon>
    </lineage>
</organism>
<dbReference type="Proteomes" id="UP000324091">
    <property type="component" value="Chromosome 10"/>
</dbReference>
<dbReference type="Gene3D" id="4.10.280.10">
    <property type="entry name" value="Helix-loop-helix DNA-binding domain"/>
    <property type="match status" value="1"/>
</dbReference>
<protein>
    <submittedName>
        <fullName evidence="8">Transcription factor HES-7.1 Hairy and enhancer of split 7.1</fullName>
    </submittedName>
</protein>
<evidence type="ECO:0000256" key="5">
    <source>
        <dbReference type="ARBA" id="ARBA00023242"/>
    </source>
</evidence>
<keyword evidence="4" id="KW-0804">Transcription</keyword>
<feature type="compositionally biased region" description="Basic residues" evidence="6">
    <location>
        <begin position="11"/>
        <end position="28"/>
    </location>
</feature>
<keyword evidence="2" id="KW-0678">Repressor</keyword>
<comment type="subcellular location">
    <subcellularLocation>
        <location evidence="1">Nucleus</location>
    </subcellularLocation>
</comment>
<evidence type="ECO:0000256" key="3">
    <source>
        <dbReference type="ARBA" id="ARBA00023015"/>
    </source>
</evidence>
<evidence type="ECO:0000256" key="1">
    <source>
        <dbReference type="ARBA" id="ARBA00004123"/>
    </source>
</evidence>
<dbReference type="PROSITE" id="PS50888">
    <property type="entry name" value="BHLH"/>
    <property type="match status" value="1"/>
</dbReference>
<evidence type="ECO:0000256" key="6">
    <source>
        <dbReference type="SAM" id="MobiDB-lite"/>
    </source>
</evidence>
<evidence type="ECO:0000313" key="8">
    <source>
        <dbReference type="EMBL" id="TWW79995.1"/>
    </source>
</evidence>
<feature type="compositionally biased region" description="Polar residues" evidence="6">
    <location>
        <begin position="174"/>
        <end position="202"/>
    </location>
</feature>
<dbReference type="PANTHER" id="PTHR10985">
    <property type="entry name" value="BASIC HELIX-LOOP-HELIX TRANSCRIPTION FACTOR, HES-RELATED"/>
    <property type="match status" value="1"/>
</dbReference>
<dbReference type="SMART" id="SM00353">
    <property type="entry name" value="HLH"/>
    <property type="match status" value="1"/>
</dbReference>
<proteinExistence type="predicted"/>
<evidence type="ECO:0000259" key="7">
    <source>
        <dbReference type="PROSITE" id="PS50888"/>
    </source>
</evidence>
<feature type="compositionally biased region" description="Low complexity" evidence="6">
    <location>
        <begin position="116"/>
        <end position="127"/>
    </location>
</feature>
<keyword evidence="3" id="KW-0805">Transcription regulation</keyword>
<evidence type="ECO:0000256" key="2">
    <source>
        <dbReference type="ARBA" id="ARBA00022491"/>
    </source>
</evidence>
<keyword evidence="5" id="KW-0539">Nucleus</keyword>
<dbReference type="Pfam" id="PF00010">
    <property type="entry name" value="HLH"/>
    <property type="match status" value="1"/>
</dbReference>
<dbReference type="SUPFAM" id="SSF47459">
    <property type="entry name" value="HLH, helix-loop-helix DNA-binding domain"/>
    <property type="match status" value="1"/>
</dbReference>
<gene>
    <name evidence="8" type="ORF">D4764_10G0010250</name>
</gene>
<name>A0A5C6PKN3_9TELE</name>
<feature type="region of interest" description="Disordered" evidence="6">
    <location>
        <begin position="116"/>
        <end position="141"/>
    </location>
</feature>
<feature type="domain" description="BHLH" evidence="7">
    <location>
        <begin position="13"/>
        <end position="67"/>
    </location>
</feature>
<dbReference type="AlphaFoldDB" id="A0A5C6PKN3"/>
<dbReference type="GO" id="GO:0005634">
    <property type="term" value="C:nucleus"/>
    <property type="evidence" value="ECO:0007669"/>
    <property type="project" value="UniProtKB-SubCell"/>
</dbReference>
<evidence type="ECO:0000313" key="9">
    <source>
        <dbReference type="Proteomes" id="UP000324091"/>
    </source>
</evidence>
<comment type="caution">
    <text evidence="8">The sequence shown here is derived from an EMBL/GenBank/DDBJ whole genome shotgun (WGS) entry which is preliminary data.</text>
</comment>
<dbReference type="GO" id="GO:0046983">
    <property type="term" value="F:protein dimerization activity"/>
    <property type="evidence" value="ECO:0007669"/>
    <property type="project" value="InterPro"/>
</dbReference>
<dbReference type="InterPro" id="IPR036638">
    <property type="entry name" value="HLH_DNA-bd_sf"/>
</dbReference>
<accession>A0A5C6PKN3</accession>
<dbReference type="InterPro" id="IPR050370">
    <property type="entry name" value="HES_HEY"/>
</dbReference>
<reference evidence="8 9" key="1">
    <citation type="submission" date="2019-04" db="EMBL/GenBank/DDBJ databases">
        <title>Chromosome genome assembly for Takifugu flavidus.</title>
        <authorList>
            <person name="Xiao S."/>
        </authorList>
    </citation>
    <scope>NUCLEOTIDE SEQUENCE [LARGE SCALE GENOMIC DNA]</scope>
    <source>
        <strain evidence="8">HTHZ2018</strain>
        <tissue evidence="8">Muscle</tissue>
    </source>
</reference>
<feature type="region of interest" description="Disordered" evidence="6">
    <location>
        <begin position="1"/>
        <end position="29"/>
    </location>
</feature>
<evidence type="ECO:0000256" key="4">
    <source>
        <dbReference type="ARBA" id="ARBA00023163"/>
    </source>
</evidence>